<dbReference type="SUPFAM" id="SSF53706">
    <property type="entry name" value="Formate dehydrogenase/DMSO reductase, domains 1-3"/>
    <property type="match status" value="1"/>
</dbReference>
<dbReference type="SUPFAM" id="SSF50692">
    <property type="entry name" value="ADC-like"/>
    <property type="match status" value="1"/>
</dbReference>
<dbReference type="PIRSF" id="PIRSF000144">
    <property type="entry name" value="CbbBc"/>
    <property type="match status" value="1"/>
</dbReference>
<dbReference type="AlphaFoldDB" id="A0A2N9APY1"/>
<keyword evidence="7" id="KW-0560">Oxidoreductase</keyword>
<feature type="domain" description="Molybdopterin dinucleotide-binding" evidence="11">
    <location>
        <begin position="651"/>
        <end position="757"/>
    </location>
</feature>
<evidence type="ECO:0000256" key="4">
    <source>
        <dbReference type="ARBA" id="ARBA00022485"/>
    </source>
</evidence>
<comment type="cofactor">
    <cofactor evidence="2">
        <name>[4Fe-4S] cluster</name>
        <dbReference type="ChEBI" id="CHEBI:49883"/>
    </cofactor>
</comment>
<dbReference type="PANTHER" id="PTHR43105:SF4">
    <property type="entry name" value="PROTEIN YDEP"/>
    <property type="match status" value="1"/>
</dbReference>
<organism evidence="12 13">
    <name type="scientific">Methylorubrum extorquens</name>
    <name type="common">Methylobacterium dichloromethanicum</name>
    <name type="synonym">Methylobacterium extorquens</name>
    <dbReference type="NCBI Taxonomy" id="408"/>
    <lineage>
        <taxon>Bacteria</taxon>
        <taxon>Pseudomonadati</taxon>
        <taxon>Pseudomonadota</taxon>
        <taxon>Alphaproteobacteria</taxon>
        <taxon>Hyphomicrobiales</taxon>
        <taxon>Methylobacteriaceae</taxon>
        <taxon>Methylorubrum</taxon>
    </lineage>
</organism>
<evidence type="ECO:0000256" key="7">
    <source>
        <dbReference type="ARBA" id="ARBA00023002"/>
    </source>
</evidence>
<evidence type="ECO:0000259" key="11">
    <source>
        <dbReference type="Pfam" id="PF01568"/>
    </source>
</evidence>
<dbReference type="GO" id="GO:0008863">
    <property type="term" value="F:formate dehydrogenase (NAD+) activity"/>
    <property type="evidence" value="ECO:0007669"/>
    <property type="project" value="InterPro"/>
</dbReference>
<sequence>MPDEKIEAYTDPAGGLGSARSLIDILTREEIPASGAAMLMKQNKPGGFMCVSCAWSKPAKPSTFEYCENGAKATAWEQTRKRIGPDFFERHSVTELLTWPDYDLEEKGRLTHPLRYDPQRDRYVSVSWEEAFAEIGHELKALRETDPTSAVFYSSGRASLETSYMYALFARMYGNNNLPDSSNMCHESTSKALPQSIGVPVGTTVLEDFESTDLILFFGQNVGSNSPRMLHPLQDARRRGVPIITFNPLRERGLERFTNPQSPVEMLTHSSTQISTQYHQVKAGGDIAALGGICKALFAMDREAQAEGRPRIFDIDFIAEHTHGFDKFEKFCDRLEWPALETKSGLRREGMEAAAAVYARARAVIGIYGMGLTQHRRGTETVQMFVNLLLLRGNIGRPGAGICPVRGHSNVQGQRTVGIADEPSLVPLDKLKEMYDFEPPREKGMNTVETCEGVLSGKVKAFVGLGGNFIRAVPDTKRMEEAWRSLRLTVQVSTKLNRSHLVHGEVAYILPCLGRIEVDEQASGPQAVSMEDSTSCFHGSRGVARPVSDHVRSEPWIVAQLAKATLPANPKVDWNAWVGDYARVRDAIEATYPEKFKNFNARLFEPGGQHKPIAARERKWETSTGKANFVVPPDGLDMDPDMKSDRRDVLDLITLRSNDQFNTTIYGYHDRFRGVKGTRQVLFMNENDIERLQLTDGETVDVVTEAADEFAREVKGLRIVKYDIPAGNCAGYYPELNVLIPLWHHDAQAKVPAAKAIPVRIAKAATLAVRGLSRGSSGSAGSASDGDQDCTACKSSLARCANQAHP</sequence>
<evidence type="ECO:0000256" key="2">
    <source>
        <dbReference type="ARBA" id="ARBA00001966"/>
    </source>
</evidence>
<keyword evidence="8" id="KW-0408">Iron</keyword>
<dbReference type="InterPro" id="IPR006656">
    <property type="entry name" value="Mopterin_OxRdtase"/>
</dbReference>
<evidence type="ECO:0000256" key="6">
    <source>
        <dbReference type="ARBA" id="ARBA00022723"/>
    </source>
</evidence>
<dbReference type="PANTHER" id="PTHR43105">
    <property type="entry name" value="RESPIRATORY NITRATE REDUCTASE"/>
    <property type="match status" value="1"/>
</dbReference>
<evidence type="ECO:0000256" key="9">
    <source>
        <dbReference type="ARBA" id="ARBA00023014"/>
    </source>
</evidence>
<dbReference type="GO" id="GO:0043546">
    <property type="term" value="F:molybdopterin cofactor binding"/>
    <property type="evidence" value="ECO:0007669"/>
    <property type="project" value="InterPro"/>
</dbReference>
<evidence type="ECO:0000313" key="13">
    <source>
        <dbReference type="Proteomes" id="UP000233769"/>
    </source>
</evidence>
<comment type="cofactor">
    <cofactor evidence="1">
        <name>Mo-bis(molybdopterin guanine dinucleotide)</name>
        <dbReference type="ChEBI" id="CHEBI:60539"/>
    </cofactor>
</comment>
<dbReference type="GO" id="GO:1990204">
    <property type="term" value="C:oxidoreductase complex"/>
    <property type="evidence" value="ECO:0007669"/>
    <property type="project" value="UniProtKB-ARBA"/>
</dbReference>
<keyword evidence="5" id="KW-0500">Molybdenum</keyword>
<gene>
    <name evidence="12" type="ORF">TK0001_2812</name>
</gene>
<dbReference type="NCBIfam" id="TIGR01701">
    <property type="entry name" value="Fdhalpha-like"/>
    <property type="match status" value="1"/>
</dbReference>
<dbReference type="Gene3D" id="3.40.50.740">
    <property type="match status" value="1"/>
</dbReference>
<dbReference type="CDD" id="cd02767">
    <property type="entry name" value="MopB_ydeP"/>
    <property type="match status" value="1"/>
</dbReference>
<dbReference type="Pfam" id="PF01568">
    <property type="entry name" value="Molydop_binding"/>
    <property type="match status" value="1"/>
</dbReference>
<dbReference type="InterPro" id="IPR009010">
    <property type="entry name" value="Asp_de-COase-like_dom_sf"/>
</dbReference>
<dbReference type="InterPro" id="IPR041953">
    <property type="entry name" value="YdeP_MopB"/>
</dbReference>
<dbReference type="InterPro" id="IPR050123">
    <property type="entry name" value="Prok_molybdopt-oxidoreductase"/>
</dbReference>
<accession>A0A2N9APY1</accession>
<keyword evidence="6" id="KW-0479">Metal-binding</keyword>
<proteinExistence type="inferred from homology"/>
<dbReference type="GO" id="GO:0045333">
    <property type="term" value="P:cellular respiration"/>
    <property type="evidence" value="ECO:0007669"/>
    <property type="project" value="UniProtKB-ARBA"/>
</dbReference>
<keyword evidence="9" id="KW-0411">Iron-sulfur</keyword>
<dbReference type="InterPro" id="IPR006657">
    <property type="entry name" value="MoPterin_dinucl-bd_dom"/>
</dbReference>
<evidence type="ECO:0000256" key="3">
    <source>
        <dbReference type="ARBA" id="ARBA00010312"/>
    </source>
</evidence>
<dbReference type="InterPro" id="IPR037951">
    <property type="entry name" value="MopB_CT_YdeP"/>
</dbReference>
<feature type="domain" description="Molybdopterin oxidoreductase" evidence="10">
    <location>
        <begin position="109"/>
        <end position="490"/>
    </location>
</feature>
<dbReference type="EMBL" id="LT962688">
    <property type="protein sequence ID" value="SOR29414.1"/>
    <property type="molecule type" value="Genomic_DNA"/>
</dbReference>
<evidence type="ECO:0000313" key="12">
    <source>
        <dbReference type="EMBL" id="SOR29414.1"/>
    </source>
</evidence>
<evidence type="ECO:0000256" key="1">
    <source>
        <dbReference type="ARBA" id="ARBA00001942"/>
    </source>
</evidence>
<dbReference type="CDD" id="cd02787">
    <property type="entry name" value="MopB_CT_ydeP"/>
    <property type="match status" value="1"/>
</dbReference>
<dbReference type="GO" id="GO:0016020">
    <property type="term" value="C:membrane"/>
    <property type="evidence" value="ECO:0007669"/>
    <property type="project" value="TreeGrafter"/>
</dbReference>
<evidence type="ECO:0000256" key="8">
    <source>
        <dbReference type="ARBA" id="ARBA00023004"/>
    </source>
</evidence>
<dbReference type="GO" id="GO:0030151">
    <property type="term" value="F:molybdenum ion binding"/>
    <property type="evidence" value="ECO:0007669"/>
    <property type="project" value="InterPro"/>
</dbReference>
<protein>
    <submittedName>
        <fullName evidence="12">Putative molybdopterin oxidoreductase</fullName>
    </submittedName>
</protein>
<dbReference type="Proteomes" id="UP000233769">
    <property type="component" value="Chromosome tk0001"/>
</dbReference>
<dbReference type="Pfam" id="PF00384">
    <property type="entry name" value="Molybdopterin"/>
    <property type="match status" value="1"/>
</dbReference>
<dbReference type="GO" id="GO:0051539">
    <property type="term" value="F:4 iron, 4 sulfur cluster binding"/>
    <property type="evidence" value="ECO:0007669"/>
    <property type="project" value="UniProtKB-KW"/>
</dbReference>
<dbReference type="InterPro" id="IPR010046">
    <property type="entry name" value="Mopterin_OxRdtse_a_bac"/>
</dbReference>
<name>A0A2N9APY1_METEX</name>
<dbReference type="Gene3D" id="3.40.228.10">
    <property type="entry name" value="Dimethylsulfoxide Reductase, domain 2"/>
    <property type="match status" value="1"/>
</dbReference>
<comment type="similarity">
    <text evidence="3">Belongs to the prokaryotic molybdopterin-containing oxidoreductase family.</text>
</comment>
<keyword evidence="4" id="KW-0004">4Fe-4S</keyword>
<evidence type="ECO:0000259" key="10">
    <source>
        <dbReference type="Pfam" id="PF00384"/>
    </source>
</evidence>
<reference evidence="13" key="1">
    <citation type="submission" date="2017-10" db="EMBL/GenBank/DDBJ databases">
        <authorList>
            <person name="Regsiter A."/>
            <person name="William W."/>
        </authorList>
    </citation>
    <scope>NUCLEOTIDE SEQUENCE [LARGE SCALE GENOMIC DNA]</scope>
</reference>
<evidence type="ECO:0000256" key="5">
    <source>
        <dbReference type="ARBA" id="ARBA00022505"/>
    </source>
</evidence>